<dbReference type="EMBL" id="BMLB01000005">
    <property type="protein sequence ID" value="GGK76046.1"/>
    <property type="molecule type" value="Genomic_DNA"/>
</dbReference>
<dbReference type="PANTHER" id="PTHR48100">
    <property type="entry name" value="BROAD-SPECIFICITY PHOSPHATASE YOR283W-RELATED"/>
    <property type="match status" value="1"/>
</dbReference>
<reference evidence="3" key="1">
    <citation type="journal article" date="2019" name="Int. J. Syst. Evol. Microbiol.">
        <title>The Global Catalogue of Microorganisms (GCM) 10K type strain sequencing project: providing services to taxonomists for standard genome sequencing and annotation.</title>
        <authorList>
            <consortium name="The Broad Institute Genomics Platform"/>
            <consortium name="The Broad Institute Genome Sequencing Center for Infectious Disease"/>
            <person name="Wu L."/>
            <person name="Ma J."/>
        </authorList>
    </citation>
    <scope>NUCLEOTIDE SEQUENCE [LARGE SCALE GENOMIC DNA]</scope>
    <source>
        <strain evidence="3">CGMCC 1.5362</strain>
    </source>
</reference>
<dbReference type="PANTHER" id="PTHR48100:SF15">
    <property type="entry name" value="SEDOHEPTULOSE 1,7-BISPHOSPHATASE"/>
    <property type="match status" value="1"/>
</dbReference>
<comment type="caution">
    <text evidence="2">The sequence shown here is derived from an EMBL/GenBank/DDBJ whole genome shotgun (WGS) entry which is preliminary data.</text>
</comment>
<proteinExistence type="predicted"/>
<feature type="region of interest" description="Disordered" evidence="1">
    <location>
        <begin position="1"/>
        <end position="22"/>
    </location>
</feature>
<evidence type="ECO:0000256" key="1">
    <source>
        <dbReference type="SAM" id="MobiDB-lite"/>
    </source>
</evidence>
<dbReference type="CDD" id="cd07067">
    <property type="entry name" value="HP_PGM_like"/>
    <property type="match status" value="1"/>
</dbReference>
<dbReference type="RefSeq" id="WP_022921679.1">
    <property type="nucleotide sequence ID" value="NZ_BMLB01000005.1"/>
</dbReference>
<feature type="compositionally biased region" description="Basic and acidic residues" evidence="1">
    <location>
        <begin position="1"/>
        <end position="11"/>
    </location>
</feature>
<dbReference type="SUPFAM" id="SSF53254">
    <property type="entry name" value="Phosphoglycerate mutase-like"/>
    <property type="match status" value="1"/>
</dbReference>
<evidence type="ECO:0000313" key="2">
    <source>
        <dbReference type="EMBL" id="GGK76046.1"/>
    </source>
</evidence>
<protein>
    <submittedName>
        <fullName evidence="2">Phosphatase</fullName>
    </submittedName>
</protein>
<evidence type="ECO:0000313" key="3">
    <source>
        <dbReference type="Proteomes" id="UP000662111"/>
    </source>
</evidence>
<keyword evidence="3" id="KW-1185">Reference proteome</keyword>
<dbReference type="InterPro" id="IPR050275">
    <property type="entry name" value="PGM_Phosphatase"/>
</dbReference>
<sequence>MTDRPIPDTDGRAPASSRPPVPAGRLVLVRHGETEWSRSGQHTGLTDLPLLPEGEAAAGDIVRALDGRQFVHVRASPLLRARRTAELAGLEVDELDPDLVEWDYGGYEGRSTADIREELGYPWTVFEHGVVPGDTPGETVEEVAARASRVLDRVWPMLHEGDVCLVGHGHALRILTAVYLQQAPRFGDRLTFEVGSVGVLGHHHESPVIEAWNRRR</sequence>
<accession>A0ABQ2FCN5</accession>
<dbReference type="SMART" id="SM00855">
    <property type="entry name" value="PGAM"/>
    <property type="match status" value="1"/>
</dbReference>
<dbReference type="InterPro" id="IPR013078">
    <property type="entry name" value="His_Pase_superF_clade-1"/>
</dbReference>
<organism evidence="2 3">
    <name type="scientific">Ornithinimicrobium pekingense</name>
    <dbReference type="NCBI Taxonomy" id="384677"/>
    <lineage>
        <taxon>Bacteria</taxon>
        <taxon>Bacillati</taxon>
        <taxon>Actinomycetota</taxon>
        <taxon>Actinomycetes</taxon>
        <taxon>Micrococcales</taxon>
        <taxon>Ornithinimicrobiaceae</taxon>
        <taxon>Ornithinimicrobium</taxon>
    </lineage>
</organism>
<dbReference type="Pfam" id="PF00300">
    <property type="entry name" value="His_Phos_1"/>
    <property type="match status" value="1"/>
</dbReference>
<dbReference type="Gene3D" id="3.40.50.1240">
    <property type="entry name" value="Phosphoglycerate mutase-like"/>
    <property type="match status" value="1"/>
</dbReference>
<dbReference type="Proteomes" id="UP000662111">
    <property type="component" value="Unassembled WGS sequence"/>
</dbReference>
<name>A0ABQ2FCN5_9MICO</name>
<gene>
    <name evidence="2" type="ORF">GCM10011509_25790</name>
</gene>
<dbReference type="InterPro" id="IPR029033">
    <property type="entry name" value="His_PPase_superfam"/>
</dbReference>